<dbReference type="GO" id="GO:0000329">
    <property type="term" value="C:fungal-type vacuole membrane"/>
    <property type="evidence" value="ECO:0007669"/>
    <property type="project" value="TreeGrafter"/>
</dbReference>
<dbReference type="InterPro" id="IPR004798">
    <property type="entry name" value="CAX-like"/>
</dbReference>
<feature type="transmembrane region" description="Helical" evidence="10">
    <location>
        <begin position="99"/>
        <end position="128"/>
    </location>
</feature>
<dbReference type="InterPro" id="IPR004713">
    <property type="entry name" value="CaH_exchang"/>
</dbReference>
<keyword evidence="8 10" id="KW-0406">Ion transport</keyword>
<comment type="similarity">
    <text evidence="2 10">Belongs to the Ca(2+):cation antiporter (CaCA) (TC 2.A.19) family.</text>
</comment>
<proteinExistence type="inferred from homology"/>
<keyword evidence="3 10" id="KW-0813">Transport</keyword>
<feature type="transmembrane region" description="Helical" evidence="10">
    <location>
        <begin position="291"/>
        <end position="318"/>
    </location>
</feature>
<comment type="function">
    <text evidence="10">Has a role in promoting intracellular calcium ion sequestration via the exchange of calcium ions for hydrogen ions across the vacuolar membrane. Involved also in manganese ion homeostasis via its uptake into the vacuole.</text>
</comment>
<accession>E9EDL3</accession>
<dbReference type="PANTHER" id="PTHR31503">
    <property type="entry name" value="VACUOLAR CALCIUM ION TRANSPORTER"/>
    <property type="match status" value="1"/>
</dbReference>
<dbReference type="AlphaFoldDB" id="E9EDL3"/>
<dbReference type="GO" id="GO:0012505">
    <property type="term" value="C:endomembrane system"/>
    <property type="evidence" value="ECO:0007669"/>
    <property type="project" value="UniProtKB-SubCell"/>
</dbReference>
<keyword evidence="14" id="KW-1185">Reference proteome</keyword>
<evidence type="ECO:0000256" key="5">
    <source>
        <dbReference type="ARBA" id="ARBA00022692"/>
    </source>
</evidence>
<dbReference type="HOGENOM" id="CLU_008721_2_1_1"/>
<reference evidence="13 14" key="1">
    <citation type="journal article" date="2011" name="PLoS Genet.">
        <title>Genome sequencing and comparative transcriptomics of the model entomopathogenic fungi Metarhizium anisopliae and M. acridum.</title>
        <authorList>
            <person name="Gao Q."/>
            <person name="Jin K."/>
            <person name="Ying S.H."/>
            <person name="Zhang Y."/>
            <person name="Xiao G."/>
            <person name="Shang Y."/>
            <person name="Duan Z."/>
            <person name="Hu X."/>
            <person name="Xie X.Q."/>
            <person name="Zhou G."/>
            <person name="Peng G."/>
            <person name="Luo Z."/>
            <person name="Huang W."/>
            <person name="Wang B."/>
            <person name="Fang W."/>
            <person name="Wang S."/>
            <person name="Zhong Y."/>
            <person name="Ma L.J."/>
            <person name="St Leger R.J."/>
            <person name="Zhao G.P."/>
            <person name="Pei Y."/>
            <person name="Feng M.G."/>
            <person name="Xia Y."/>
            <person name="Wang C."/>
        </authorList>
    </citation>
    <scope>NUCLEOTIDE SEQUENCE [LARGE SCALE GENOMIC DNA]</scope>
    <source>
        <strain evidence="13 14">CQMa 102</strain>
    </source>
</reference>
<dbReference type="GO" id="GO:0015369">
    <property type="term" value="F:calcium:proton antiporter activity"/>
    <property type="evidence" value="ECO:0007669"/>
    <property type="project" value="UniProtKB-UniRule"/>
</dbReference>
<name>E9EDL3_METAQ</name>
<evidence type="ECO:0000256" key="11">
    <source>
        <dbReference type="SAM" id="MobiDB-lite"/>
    </source>
</evidence>
<dbReference type="Gene3D" id="1.20.1420.30">
    <property type="entry name" value="NCX, central ion-binding region"/>
    <property type="match status" value="1"/>
</dbReference>
<protein>
    <recommendedName>
        <fullName evidence="10">Vacuolar calcium ion transporter</fullName>
    </recommendedName>
</protein>
<dbReference type="Proteomes" id="UP000002499">
    <property type="component" value="Unassembled WGS sequence"/>
</dbReference>
<feature type="transmembrane region" description="Helical" evidence="10">
    <location>
        <begin position="140"/>
        <end position="163"/>
    </location>
</feature>
<keyword evidence="6 10" id="KW-0106">Calcium</keyword>
<feature type="transmembrane region" description="Helical" evidence="10">
    <location>
        <begin position="42"/>
        <end position="63"/>
    </location>
</feature>
<evidence type="ECO:0000256" key="3">
    <source>
        <dbReference type="ARBA" id="ARBA00022448"/>
    </source>
</evidence>
<evidence type="ECO:0000256" key="8">
    <source>
        <dbReference type="ARBA" id="ARBA00023065"/>
    </source>
</evidence>
<keyword evidence="4 10" id="KW-0109">Calcium transport</keyword>
<dbReference type="PANTHER" id="PTHR31503:SF22">
    <property type="entry name" value="VACUOLAR CALCIUM ION TRANSPORTER"/>
    <property type="match status" value="1"/>
</dbReference>
<evidence type="ECO:0000256" key="6">
    <source>
        <dbReference type="ARBA" id="ARBA00022837"/>
    </source>
</evidence>
<comment type="subcellular location">
    <subcellularLocation>
        <location evidence="1">Endomembrane system</location>
        <topology evidence="1">Multi-pass membrane protein</topology>
    </subcellularLocation>
    <subcellularLocation>
        <location evidence="10">Vacuole membrane</location>
    </subcellularLocation>
</comment>
<evidence type="ECO:0000313" key="13">
    <source>
        <dbReference type="EMBL" id="EFY86009.1"/>
    </source>
</evidence>
<keyword evidence="10" id="KW-0050">Antiport</keyword>
<dbReference type="STRING" id="655827.E9EDL3"/>
<evidence type="ECO:0000256" key="7">
    <source>
        <dbReference type="ARBA" id="ARBA00022989"/>
    </source>
</evidence>
<dbReference type="GO" id="GO:0006874">
    <property type="term" value="P:intracellular calcium ion homeostasis"/>
    <property type="evidence" value="ECO:0007669"/>
    <property type="project" value="TreeGrafter"/>
</dbReference>
<gene>
    <name evidence="13" type="ORF">MAC_07961</name>
</gene>
<feature type="domain" description="Sodium/calcium exchanger membrane region" evidence="12">
    <location>
        <begin position="120"/>
        <end position="204"/>
    </location>
</feature>
<dbReference type="InterPro" id="IPR004837">
    <property type="entry name" value="NaCa_Exmemb"/>
</dbReference>
<dbReference type="NCBIfam" id="TIGR00378">
    <property type="entry name" value="cax"/>
    <property type="match status" value="1"/>
</dbReference>
<comment type="caution">
    <text evidence="10">Lacks conserved residue(s) required for the propagation of feature annotation.</text>
</comment>
<dbReference type="eggNOG" id="KOG1397">
    <property type="taxonomic scope" value="Eukaryota"/>
</dbReference>
<feature type="transmembrane region" description="Helical" evidence="10">
    <location>
        <begin position="75"/>
        <end position="93"/>
    </location>
</feature>
<feature type="transmembrane region" description="Helical" evidence="10">
    <location>
        <begin position="222"/>
        <end position="246"/>
    </location>
</feature>
<evidence type="ECO:0000259" key="12">
    <source>
        <dbReference type="Pfam" id="PF01699"/>
    </source>
</evidence>
<organism evidence="14">
    <name type="scientific">Metarhizium acridum (strain CQMa 102)</name>
    <dbReference type="NCBI Taxonomy" id="655827"/>
    <lineage>
        <taxon>Eukaryota</taxon>
        <taxon>Fungi</taxon>
        <taxon>Dikarya</taxon>
        <taxon>Ascomycota</taxon>
        <taxon>Pezizomycotina</taxon>
        <taxon>Sordariomycetes</taxon>
        <taxon>Hypocreomycetidae</taxon>
        <taxon>Hypocreales</taxon>
        <taxon>Clavicipitaceae</taxon>
        <taxon>Metarhizium</taxon>
    </lineage>
</organism>
<dbReference type="EMBL" id="GL698559">
    <property type="protein sequence ID" value="EFY86009.1"/>
    <property type="molecule type" value="Genomic_DNA"/>
</dbReference>
<evidence type="ECO:0000313" key="14">
    <source>
        <dbReference type="Proteomes" id="UP000002499"/>
    </source>
</evidence>
<dbReference type="Pfam" id="PF01699">
    <property type="entry name" value="Na_Ca_ex"/>
    <property type="match status" value="2"/>
</dbReference>
<feature type="transmembrane region" description="Helical" evidence="10">
    <location>
        <begin position="183"/>
        <end position="202"/>
    </location>
</feature>
<keyword evidence="10" id="KW-0926">Vacuole</keyword>
<dbReference type="InParanoid" id="E9EDL3"/>
<keyword evidence="7 10" id="KW-1133">Transmembrane helix</keyword>
<keyword evidence="5 10" id="KW-0812">Transmembrane</keyword>
<dbReference type="OrthoDB" id="1699231at2759"/>
<feature type="region of interest" description="Disordered" evidence="11">
    <location>
        <begin position="1"/>
        <end position="30"/>
    </location>
</feature>
<feature type="transmembrane region" description="Helical" evidence="10">
    <location>
        <begin position="258"/>
        <end position="279"/>
    </location>
</feature>
<evidence type="ECO:0000256" key="10">
    <source>
        <dbReference type="RuleBase" id="RU365028"/>
    </source>
</evidence>
<sequence length="382" mass="40669">MSPETQSPRDDERRPLLANPQNAQATRRKGLLHSARREGTHAMMAALTCSYSNVLLPCVPLGLMAGSWGWPPAAVFVLNFLAMLPLASILTFGTEQLAAIVGSVAGGLINATFGNAVEMIILGTCFLLSGLGKKSVDINIDVAGVLTSLMIISCVSLIMPSALHMADPNQSGSSDHPSEHVLLLSRITAVILLLFYLIYLYFQSVTHADLFSEEEDEPENKLHGLSSSIILVLATLGVSFCSDALVDSVDGFVEALGVSRSFIGLIIVPIVGNAGCLVGTVQWSRSDRVNLAVSVIVGATLQISLFVTPFLIVVGWIMGKPMSLQFDTFETIVLTMSTLVVNCIVHDGSTNYFEGLLLVGTYVIIGIAFFVHPDDIAAATSS</sequence>
<evidence type="ECO:0000256" key="1">
    <source>
        <dbReference type="ARBA" id="ARBA00004127"/>
    </source>
</evidence>
<feature type="domain" description="Sodium/calcium exchanger membrane region" evidence="12">
    <location>
        <begin position="229"/>
        <end position="367"/>
    </location>
</feature>
<feature type="transmembrane region" description="Helical" evidence="10">
    <location>
        <begin position="324"/>
        <end position="345"/>
    </location>
</feature>
<feature type="transmembrane region" description="Helical" evidence="10">
    <location>
        <begin position="352"/>
        <end position="372"/>
    </location>
</feature>
<evidence type="ECO:0000256" key="9">
    <source>
        <dbReference type="ARBA" id="ARBA00023136"/>
    </source>
</evidence>
<keyword evidence="9 10" id="KW-0472">Membrane</keyword>
<dbReference type="InterPro" id="IPR044880">
    <property type="entry name" value="NCX_ion-bd_dom_sf"/>
</dbReference>
<dbReference type="OMA" id="WHVSRAF"/>
<evidence type="ECO:0000256" key="2">
    <source>
        <dbReference type="ARBA" id="ARBA00008170"/>
    </source>
</evidence>
<evidence type="ECO:0000256" key="4">
    <source>
        <dbReference type="ARBA" id="ARBA00022568"/>
    </source>
</evidence>